<keyword evidence="4 6" id="KW-1133">Transmembrane helix</keyword>
<organism evidence="8 9">
    <name type="scientific">Luteibaculum oceani</name>
    <dbReference type="NCBI Taxonomy" id="1294296"/>
    <lineage>
        <taxon>Bacteria</taxon>
        <taxon>Pseudomonadati</taxon>
        <taxon>Bacteroidota</taxon>
        <taxon>Flavobacteriia</taxon>
        <taxon>Flavobacteriales</taxon>
        <taxon>Luteibaculaceae</taxon>
        <taxon>Luteibaculum</taxon>
    </lineage>
</organism>
<dbReference type="PANTHER" id="PTHR40077:SF1">
    <property type="entry name" value="MEMBRANE PROTEIN"/>
    <property type="match status" value="1"/>
</dbReference>
<evidence type="ECO:0000259" key="7">
    <source>
        <dbReference type="Pfam" id="PF12823"/>
    </source>
</evidence>
<gene>
    <name evidence="8" type="ORF">FRX97_09580</name>
</gene>
<keyword evidence="3 6" id="KW-0812">Transmembrane</keyword>
<reference evidence="8 9" key="1">
    <citation type="submission" date="2019-08" db="EMBL/GenBank/DDBJ databases">
        <title>Genome of Luteibaculum oceani JCM 18817.</title>
        <authorList>
            <person name="Bowman J.P."/>
        </authorList>
    </citation>
    <scope>NUCLEOTIDE SEQUENCE [LARGE SCALE GENOMIC DNA]</scope>
    <source>
        <strain evidence="8 9">JCM 18817</strain>
    </source>
</reference>
<feature type="transmembrane region" description="Helical" evidence="6">
    <location>
        <begin position="72"/>
        <end position="91"/>
    </location>
</feature>
<comment type="caution">
    <text evidence="8">The sequence shown here is derived from an EMBL/GenBank/DDBJ whole genome shotgun (WGS) entry which is preliminary data.</text>
</comment>
<dbReference type="PANTHER" id="PTHR40077">
    <property type="entry name" value="MEMBRANE PROTEIN-RELATED"/>
    <property type="match status" value="1"/>
</dbReference>
<feature type="transmembrane region" description="Helical" evidence="6">
    <location>
        <begin position="45"/>
        <end position="66"/>
    </location>
</feature>
<evidence type="ECO:0000256" key="4">
    <source>
        <dbReference type="ARBA" id="ARBA00022989"/>
    </source>
</evidence>
<evidence type="ECO:0000256" key="6">
    <source>
        <dbReference type="SAM" id="Phobius"/>
    </source>
</evidence>
<dbReference type="Proteomes" id="UP000321168">
    <property type="component" value="Unassembled WGS sequence"/>
</dbReference>
<dbReference type="RefSeq" id="WP_147014992.1">
    <property type="nucleotide sequence ID" value="NZ_VORB01000008.1"/>
</dbReference>
<evidence type="ECO:0000256" key="5">
    <source>
        <dbReference type="ARBA" id="ARBA00023136"/>
    </source>
</evidence>
<protein>
    <submittedName>
        <fullName evidence="8">DUF3817 domain-containing protein</fullName>
    </submittedName>
</protein>
<keyword evidence="5 6" id="KW-0472">Membrane</keyword>
<evidence type="ECO:0000256" key="3">
    <source>
        <dbReference type="ARBA" id="ARBA00022692"/>
    </source>
</evidence>
<feature type="transmembrane region" description="Helical" evidence="6">
    <location>
        <begin position="12"/>
        <end position="33"/>
    </location>
</feature>
<evidence type="ECO:0000256" key="1">
    <source>
        <dbReference type="ARBA" id="ARBA00004651"/>
    </source>
</evidence>
<dbReference type="OrthoDB" id="1121311at2"/>
<evidence type="ECO:0000313" key="8">
    <source>
        <dbReference type="EMBL" id="TXC77104.1"/>
    </source>
</evidence>
<dbReference type="EMBL" id="VORB01000008">
    <property type="protein sequence ID" value="TXC77104.1"/>
    <property type="molecule type" value="Genomic_DNA"/>
</dbReference>
<comment type="subcellular location">
    <subcellularLocation>
        <location evidence="1">Cell membrane</location>
        <topology evidence="1">Multi-pass membrane protein</topology>
    </subcellularLocation>
</comment>
<dbReference type="AlphaFoldDB" id="A0A5C6UWR2"/>
<dbReference type="InterPro" id="IPR023845">
    <property type="entry name" value="DUF3817_TM"/>
</dbReference>
<dbReference type="Pfam" id="PF12823">
    <property type="entry name" value="DUF3817"/>
    <property type="match status" value="1"/>
</dbReference>
<evidence type="ECO:0000256" key="2">
    <source>
        <dbReference type="ARBA" id="ARBA00022475"/>
    </source>
</evidence>
<feature type="domain" description="DUF3817" evidence="7">
    <location>
        <begin position="10"/>
        <end position="95"/>
    </location>
</feature>
<name>A0A5C6UWR2_9FLAO</name>
<sequence>MKKLEFSTALSRLRLLALLEGISFLLFAVTIPLKYVQEIPEPNYVVGMIHGVLFIGYELLVVQNWFLLKWKFSTALLAGLAAIVPFGTFVADSKIFKKYSQ</sequence>
<evidence type="ECO:0000313" key="9">
    <source>
        <dbReference type="Proteomes" id="UP000321168"/>
    </source>
</evidence>
<proteinExistence type="predicted"/>
<dbReference type="GO" id="GO:0005886">
    <property type="term" value="C:plasma membrane"/>
    <property type="evidence" value="ECO:0007669"/>
    <property type="project" value="UniProtKB-SubCell"/>
</dbReference>
<accession>A0A5C6UWR2</accession>
<keyword evidence="2" id="KW-1003">Cell membrane</keyword>
<dbReference type="NCBIfam" id="TIGR03954">
    <property type="entry name" value="integ_memb_HG"/>
    <property type="match status" value="1"/>
</dbReference>
<keyword evidence="9" id="KW-1185">Reference proteome</keyword>